<dbReference type="EMBL" id="CP039690">
    <property type="protein sequence ID" value="QCI63051.1"/>
    <property type="molecule type" value="Genomic_DNA"/>
</dbReference>
<dbReference type="PIRSF" id="PIRSF026760">
    <property type="entry name" value="UCP026760"/>
    <property type="match status" value="1"/>
</dbReference>
<feature type="domain" description="D-glutamate N-acetyltransferase-like N-terminal" evidence="2">
    <location>
        <begin position="40"/>
        <end position="125"/>
    </location>
</feature>
<proteinExistence type="predicted"/>
<organism evidence="3 4">
    <name type="scientific">Phreatobacter stygius</name>
    <dbReference type="NCBI Taxonomy" id="1940610"/>
    <lineage>
        <taxon>Bacteria</taxon>
        <taxon>Pseudomonadati</taxon>
        <taxon>Pseudomonadota</taxon>
        <taxon>Alphaproteobacteria</taxon>
        <taxon>Hyphomicrobiales</taxon>
        <taxon>Phreatobacteraceae</taxon>
        <taxon>Phreatobacter</taxon>
    </lineage>
</organism>
<dbReference type="KEGG" id="pstg:E8M01_01615"/>
<accession>A0A4D7AU10</accession>
<evidence type="ECO:0000313" key="3">
    <source>
        <dbReference type="EMBL" id="QCI63051.1"/>
    </source>
</evidence>
<sequence>MEIAKPYLLFLGDVHDQLAAKTAQGIVDWRRDWCVGQLRLEGCKADTGLPDKTIAEAAKAGAKTLVVGVVNAGGVLAPHWIDSIVAAIEAGMDVATGLHTRLGDTPKIAAAAKKHGAKLFDVRHPTQTFPTGKGNLRSGKRLLMVGTDCSVGKKYTALAMEKGMRDRGFDADFRATGQTGIFISGRGVAVDAVVADFIAGAAEWLTPDADPMHWDVVEGQGSLFHPSFAGVTLGLLHGAQPDAFIVCHEPTRRTMRGVDTPIPSIGEVIDLTIALGKLTNPAITCVGLSVNTEHLGEDAAFSVLDRLSREYELPATDPVRFGVEPLVDAVAELYGEPEPKPKARSTARRAR</sequence>
<dbReference type="InterPro" id="IPR035086">
    <property type="entry name" value="DgcN-like_C"/>
</dbReference>
<dbReference type="Gene3D" id="3.40.50.300">
    <property type="entry name" value="P-loop containing nucleotide triphosphate hydrolases"/>
    <property type="match status" value="1"/>
</dbReference>
<dbReference type="InterPro" id="IPR027417">
    <property type="entry name" value="P-loop_NTPase"/>
</dbReference>
<dbReference type="InterPro" id="IPR011669">
    <property type="entry name" value="DgcN-like"/>
</dbReference>
<protein>
    <submittedName>
        <fullName evidence="3">DUF1611 domain-containing protein</fullName>
    </submittedName>
</protein>
<reference evidence="3 4" key="1">
    <citation type="submission" date="2019-04" db="EMBL/GenBank/DDBJ databases">
        <title>Phreatobacter aquaticus sp. nov.</title>
        <authorList>
            <person name="Choi A."/>
        </authorList>
    </citation>
    <scope>NUCLEOTIDE SEQUENCE [LARGE SCALE GENOMIC DNA]</scope>
    <source>
        <strain evidence="3 4">KCTC 52518</strain>
    </source>
</reference>
<dbReference type="InterPro" id="IPR035402">
    <property type="entry name" value="DgcN-like_N"/>
</dbReference>
<name>A0A4D7AU10_9HYPH</name>
<gene>
    <name evidence="3" type="ORF">E8M01_01615</name>
</gene>
<evidence type="ECO:0000313" key="4">
    <source>
        <dbReference type="Proteomes" id="UP000298781"/>
    </source>
</evidence>
<dbReference type="Pfam" id="PF07755">
    <property type="entry name" value="DUF1611"/>
    <property type="match status" value="1"/>
</dbReference>
<dbReference type="PANTHER" id="PTHR40690">
    <property type="entry name" value="GLL3100 PROTEIN"/>
    <property type="match status" value="1"/>
</dbReference>
<dbReference type="RefSeq" id="WP_136958514.1">
    <property type="nucleotide sequence ID" value="NZ_CP039690.1"/>
</dbReference>
<evidence type="ECO:0000259" key="1">
    <source>
        <dbReference type="Pfam" id="PF07755"/>
    </source>
</evidence>
<dbReference type="OrthoDB" id="9778498at2"/>
<keyword evidence="4" id="KW-1185">Reference proteome</keyword>
<evidence type="ECO:0000259" key="2">
    <source>
        <dbReference type="Pfam" id="PF17396"/>
    </source>
</evidence>
<feature type="domain" description="D-glutamate N-acetyltransferase-like C-terminal" evidence="1">
    <location>
        <begin position="132"/>
        <end position="327"/>
    </location>
</feature>
<dbReference type="Pfam" id="PF17396">
    <property type="entry name" value="DUF1611_N"/>
    <property type="match status" value="1"/>
</dbReference>
<dbReference type="Proteomes" id="UP000298781">
    <property type="component" value="Chromosome"/>
</dbReference>
<dbReference type="PANTHER" id="PTHR40690:SF1">
    <property type="entry name" value="DUF1611 DOMAIN-CONTAINING PROTEIN"/>
    <property type="match status" value="1"/>
</dbReference>
<dbReference type="AlphaFoldDB" id="A0A4D7AU10"/>
<dbReference type="NCBIfam" id="NF041892">
    <property type="entry name" value="DgcN"/>
    <property type="match status" value="1"/>
</dbReference>
<dbReference type="Gene3D" id="3.40.50.720">
    <property type="entry name" value="NAD(P)-binding Rossmann-like Domain"/>
    <property type="match status" value="1"/>
</dbReference>
<dbReference type="SUPFAM" id="SSF52540">
    <property type="entry name" value="P-loop containing nucleoside triphosphate hydrolases"/>
    <property type="match status" value="1"/>
</dbReference>